<dbReference type="EMBL" id="VSSQ01032775">
    <property type="protein sequence ID" value="MPM84153.1"/>
    <property type="molecule type" value="Genomic_DNA"/>
</dbReference>
<gene>
    <name evidence="1" type="ORF">SDC9_131224</name>
</gene>
<accession>A0A645D5A6</accession>
<protein>
    <submittedName>
        <fullName evidence="1">Uncharacterized protein</fullName>
    </submittedName>
</protein>
<sequence length="135" mass="15147">MGEIDVFFARIGDGVQIHLQPGPVRSGGCQRVQLLLPGGGAVDVRIDAPADRMRRRRTRRRMHPAEELLLDDMAFAVGRIRENPDGQKAVRQFFQREHAGFAVVGQCDRRFGDGFFLRLVVKVPVVGVNFRPIVL</sequence>
<evidence type="ECO:0000313" key="1">
    <source>
        <dbReference type="EMBL" id="MPM84153.1"/>
    </source>
</evidence>
<organism evidence="1">
    <name type="scientific">bioreactor metagenome</name>
    <dbReference type="NCBI Taxonomy" id="1076179"/>
    <lineage>
        <taxon>unclassified sequences</taxon>
        <taxon>metagenomes</taxon>
        <taxon>ecological metagenomes</taxon>
    </lineage>
</organism>
<name>A0A645D5A6_9ZZZZ</name>
<reference evidence="1" key="1">
    <citation type="submission" date="2019-08" db="EMBL/GenBank/DDBJ databases">
        <authorList>
            <person name="Kucharzyk K."/>
            <person name="Murdoch R.W."/>
            <person name="Higgins S."/>
            <person name="Loffler F."/>
        </authorList>
    </citation>
    <scope>NUCLEOTIDE SEQUENCE</scope>
</reference>
<comment type="caution">
    <text evidence="1">The sequence shown here is derived from an EMBL/GenBank/DDBJ whole genome shotgun (WGS) entry which is preliminary data.</text>
</comment>
<proteinExistence type="predicted"/>
<dbReference type="AlphaFoldDB" id="A0A645D5A6"/>